<dbReference type="Proteomes" id="UP000626109">
    <property type="component" value="Unassembled WGS sequence"/>
</dbReference>
<feature type="compositionally biased region" description="Acidic residues" evidence="1">
    <location>
        <begin position="244"/>
        <end position="262"/>
    </location>
</feature>
<comment type="caution">
    <text evidence="3">The sequence shown here is derived from an EMBL/GenBank/DDBJ whole genome shotgun (WGS) entry which is preliminary data.</text>
</comment>
<proteinExistence type="predicted"/>
<evidence type="ECO:0000256" key="1">
    <source>
        <dbReference type="SAM" id="MobiDB-lite"/>
    </source>
</evidence>
<organism evidence="3 4">
    <name type="scientific">Polarella glacialis</name>
    <name type="common">Dinoflagellate</name>
    <dbReference type="NCBI Taxonomy" id="89957"/>
    <lineage>
        <taxon>Eukaryota</taxon>
        <taxon>Sar</taxon>
        <taxon>Alveolata</taxon>
        <taxon>Dinophyceae</taxon>
        <taxon>Suessiales</taxon>
        <taxon>Suessiaceae</taxon>
        <taxon>Polarella</taxon>
    </lineage>
</organism>
<reference evidence="3" key="1">
    <citation type="submission" date="2021-02" db="EMBL/GenBank/DDBJ databases">
        <authorList>
            <person name="Dougan E. K."/>
            <person name="Rhodes N."/>
            <person name="Thang M."/>
            <person name="Chan C."/>
        </authorList>
    </citation>
    <scope>NUCLEOTIDE SEQUENCE</scope>
</reference>
<protein>
    <submittedName>
        <fullName evidence="3">Uncharacterized protein</fullName>
    </submittedName>
</protein>
<gene>
    <name evidence="3" type="ORF">PGLA2088_LOCUS27321</name>
</gene>
<feature type="region of interest" description="Disordered" evidence="1">
    <location>
        <begin position="242"/>
        <end position="262"/>
    </location>
</feature>
<feature type="signal peptide" evidence="2">
    <location>
        <begin position="1"/>
        <end position="23"/>
    </location>
</feature>
<sequence>MASRCRQWLLLGAALALLPGLQGDDTISPPADSDPRGNILQCGSEEKERWLRVKKHLDVMVPRLTGRLNFVALREDIPILEAIQTELLDGLGIPQEMLKADSPMPSWVAAQVELLDVIVVARNQDRQGLNPSIKLPSRATAMVLAFEDMYCYCTRSRWLVAVPLGRVSFALNLVLHLAPMVELRDPQPESWKVCLWMSSVKYNALVDDGVFGVVTWSPPEGAVNQRQEETPEASIMKAPSCESADPEFAEEAPESAEGQEVEEALAGHSLSHRGLRGKVWGGDAGRCRWSEHRGRYLGRRLGSVVNLSDVAVSQTPTLLS</sequence>
<evidence type="ECO:0000256" key="2">
    <source>
        <dbReference type="SAM" id="SignalP"/>
    </source>
</evidence>
<name>A0A813JX83_POLGL</name>
<evidence type="ECO:0000313" key="3">
    <source>
        <dbReference type="EMBL" id="CAE8691259.1"/>
    </source>
</evidence>
<keyword evidence="2" id="KW-0732">Signal</keyword>
<evidence type="ECO:0000313" key="4">
    <source>
        <dbReference type="Proteomes" id="UP000626109"/>
    </source>
</evidence>
<dbReference type="AlphaFoldDB" id="A0A813JX83"/>
<accession>A0A813JX83</accession>
<dbReference type="EMBL" id="CAJNNW010027402">
    <property type="protein sequence ID" value="CAE8691259.1"/>
    <property type="molecule type" value="Genomic_DNA"/>
</dbReference>
<feature type="chain" id="PRO_5032783956" evidence="2">
    <location>
        <begin position="24"/>
        <end position="320"/>
    </location>
</feature>